<dbReference type="eggNOG" id="ENOG502RBAQ">
    <property type="taxonomic scope" value="Eukaryota"/>
</dbReference>
<dbReference type="OrthoDB" id="4777753at2759"/>
<evidence type="ECO:0000256" key="1">
    <source>
        <dbReference type="SAM" id="MobiDB-lite"/>
    </source>
</evidence>
<dbReference type="InterPro" id="IPR036875">
    <property type="entry name" value="Znf_CCHC_sf"/>
</dbReference>
<dbReference type="KEGG" id="ttt:THITE_2088867"/>
<dbReference type="GeneID" id="11514789"/>
<name>G2R188_THETT</name>
<protein>
    <recommendedName>
        <fullName evidence="4">CCHC-type domain-containing protein</fullName>
    </recommendedName>
</protein>
<evidence type="ECO:0000313" key="3">
    <source>
        <dbReference type="Proteomes" id="UP000008181"/>
    </source>
</evidence>
<evidence type="ECO:0000313" key="2">
    <source>
        <dbReference type="EMBL" id="AEO67378.1"/>
    </source>
</evidence>
<accession>G2R188</accession>
<dbReference type="RefSeq" id="XP_003653714.1">
    <property type="nucleotide sequence ID" value="XM_003653666.1"/>
</dbReference>
<keyword evidence="3" id="KW-1185">Reference proteome</keyword>
<reference evidence="2 3" key="1">
    <citation type="journal article" date="2011" name="Nat. Biotechnol.">
        <title>Comparative genomic analysis of the thermophilic biomass-degrading fungi Myceliophthora thermophila and Thielavia terrestris.</title>
        <authorList>
            <person name="Berka R.M."/>
            <person name="Grigoriev I.V."/>
            <person name="Otillar R."/>
            <person name="Salamov A."/>
            <person name="Grimwood J."/>
            <person name="Reid I."/>
            <person name="Ishmael N."/>
            <person name="John T."/>
            <person name="Darmond C."/>
            <person name="Moisan M.-C."/>
            <person name="Henrissat B."/>
            <person name="Coutinho P.M."/>
            <person name="Lombard V."/>
            <person name="Natvig D.O."/>
            <person name="Lindquist E."/>
            <person name="Schmutz J."/>
            <person name="Lucas S."/>
            <person name="Harris P."/>
            <person name="Powlowski J."/>
            <person name="Bellemare A."/>
            <person name="Taylor D."/>
            <person name="Butler G."/>
            <person name="de Vries R.P."/>
            <person name="Allijn I.E."/>
            <person name="van den Brink J."/>
            <person name="Ushinsky S."/>
            <person name="Storms R."/>
            <person name="Powell A.J."/>
            <person name="Paulsen I.T."/>
            <person name="Elbourne L.D.H."/>
            <person name="Baker S.E."/>
            <person name="Magnuson J."/>
            <person name="LaBoissiere S."/>
            <person name="Clutterbuck A.J."/>
            <person name="Martinez D."/>
            <person name="Wogulis M."/>
            <person name="de Leon A.L."/>
            <person name="Rey M.W."/>
            <person name="Tsang A."/>
        </authorList>
    </citation>
    <scope>NUCLEOTIDE SEQUENCE [LARGE SCALE GENOMIC DNA]</scope>
    <source>
        <strain evidence="3">ATCC 38088 / NRRL 8126</strain>
    </source>
</reference>
<evidence type="ECO:0008006" key="4">
    <source>
        <dbReference type="Google" id="ProtNLM"/>
    </source>
</evidence>
<sequence length="391" mass="43024">MASNAPSHDSAAPRSATSGDRPKKRRLREVFEQRLRETDDLATCHQESQADPSQLTLDLQGKRLVSIPETRVAYQYRHNDISFLETPDQEINWYAHDPQRPPKMAAYCLKGDADDKSINALARTIAHLCKKHNAPIWNAKLELEPPAVRNRHVAQIDKMNRDAQIAKENRRVGSQALLGAAGGQNLDNAGAPATPATPAEDPVTCAHCRKPGHEVAHCAIPDELYGSIRACPECNTKDHTLDDCPVLAGGKLKDPVFLTKLLTLVLTQRGNKPQFDTKKWAFYDVLDIAVGLGVVHDTSQVFTWPWSNAFARAMNAVKADGALLGAQKHPRMFNTGADKLSDLPVDPLFAGKTVAQVLEMRAAGTLDSDRPEVRAEVRESLKHVKPKGEEV</sequence>
<dbReference type="EMBL" id="CP003010">
    <property type="protein sequence ID" value="AEO67378.1"/>
    <property type="molecule type" value="Genomic_DNA"/>
</dbReference>
<proteinExistence type="predicted"/>
<dbReference type="Proteomes" id="UP000008181">
    <property type="component" value="Chromosome 2"/>
</dbReference>
<gene>
    <name evidence="2" type="ORF">THITE_2088867</name>
</gene>
<dbReference type="AlphaFoldDB" id="G2R188"/>
<dbReference type="GO" id="GO:0008270">
    <property type="term" value="F:zinc ion binding"/>
    <property type="evidence" value="ECO:0007669"/>
    <property type="project" value="InterPro"/>
</dbReference>
<dbReference type="Gene3D" id="4.10.60.10">
    <property type="entry name" value="Zinc finger, CCHC-type"/>
    <property type="match status" value="1"/>
</dbReference>
<dbReference type="HOGENOM" id="CLU_706337_0_0_1"/>
<dbReference type="SUPFAM" id="SSF57756">
    <property type="entry name" value="Retrovirus zinc finger-like domains"/>
    <property type="match status" value="1"/>
</dbReference>
<dbReference type="GO" id="GO:0003676">
    <property type="term" value="F:nucleic acid binding"/>
    <property type="evidence" value="ECO:0007669"/>
    <property type="project" value="InterPro"/>
</dbReference>
<organism evidence="2 3">
    <name type="scientific">Thermothielavioides terrestris (strain ATCC 38088 / NRRL 8126)</name>
    <name type="common">Thielavia terrestris</name>
    <dbReference type="NCBI Taxonomy" id="578455"/>
    <lineage>
        <taxon>Eukaryota</taxon>
        <taxon>Fungi</taxon>
        <taxon>Dikarya</taxon>
        <taxon>Ascomycota</taxon>
        <taxon>Pezizomycotina</taxon>
        <taxon>Sordariomycetes</taxon>
        <taxon>Sordariomycetidae</taxon>
        <taxon>Sordariales</taxon>
        <taxon>Chaetomiaceae</taxon>
        <taxon>Thermothielavioides</taxon>
        <taxon>Thermothielavioides terrestris</taxon>
    </lineage>
</organism>
<feature type="region of interest" description="Disordered" evidence="1">
    <location>
        <begin position="1"/>
        <end position="27"/>
    </location>
</feature>